<name>A0A2T5FUX2_9SPHN</name>
<evidence type="ECO:0000313" key="1">
    <source>
        <dbReference type="EMBL" id="PTQ08524.1"/>
    </source>
</evidence>
<dbReference type="EMBL" id="NWBU01000015">
    <property type="protein sequence ID" value="PTQ08524.1"/>
    <property type="molecule type" value="Genomic_DNA"/>
</dbReference>
<protein>
    <recommendedName>
        <fullName evidence="3">EF-hand domain-containing protein</fullName>
    </recommendedName>
</protein>
<organism evidence="1 2">
    <name type="scientific">Sphingomonas oleivorans</name>
    <dbReference type="NCBI Taxonomy" id="1735121"/>
    <lineage>
        <taxon>Bacteria</taxon>
        <taxon>Pseudomonadati</taxon>
        <taxon>Pseudomonadota</taxon>
        <taxon>Alphaproteobacteria</taxon>
        <taxon>Sphingomonadales</taxon>
        <taxon>Sphingomonadaceae</taxon>
        <taxon>Sphingomonas</taxon>
    </lineage>
</organism>
<keyword evidence="2" id="KW-1185">Reference proteome</keyword>
<sequence length="83" mass="8713">MQQGWAKYDKGAKGSLTALEFGTWLLAASGQDVTAQVEKSKAGKSANLPAVKVLNATAGEFAKADKDHSRSISPEELTAYLSA</sequence>
<evidence type="ECO:0000313" key="2">
    <source>
        <dbReference type="Proteomes" id="UP000244162"/>
    </source>
</evidence>
<proteinExistence type="predicted"/>
<dbReference type="AlphaFoldDB" id="A0A2T5FUX2"/>
<gene>
    <name evidence="1" type="ORF">CLG96_15070</name>
</gene>
<dbReference type="Gene3D" id="1.10.238.10">
    <property type="entry name" value="EF-hand"/>
    <property type="match status" value="1"/>
</dbReference>
<accession>A0A2T5FUX2</accession>
<dbReference type="OrthoDB" id="7584186at2"/>
<dbReference type="SUPFAM" id="SSF47473">
    <property type="entry name" value="EF-hand"/>
    <property type="match status" value="1"/>
</dbReference>
<dbReference type="PROSITE" id="PS00018">
    <property type="entry name" value="EF_HAND_1"/>
    <property type="match status" value="1"/>
</dbReference>
<evidence type="ECO:0008006" key="3">
    <source>
        <dbReference type="Google" id="ProtNLM"/>
    </source>
</evidence>
<comment type="caution">
    <text evidence="1">The sequence shown here is derived from an EMBL/GenBank/DDBJ whole genome shotgun (WGS) entry which is preliminary data.</text>
</comment>
<dbReference type="InterPro" id="IPR011992">
    <property type="entry name" value="EF-hand-dom_pair"/>
</dbReference>
<reference evidence="1 2" key="1">
    <citation type="submission" date="2017-09" db="EMBL/GenBank/DDBJ databases">
        <title>Sphingomonas panjinensis sp.nov., isolated from oil-contaminated soil.</title>
        <authorList>
            <person name="Wang L."/>
            <person name="Chen L."/>
        </authorList>
    </citation>
    <scope>NUCLEOTIDE SEQUENCE [LARGE SCALE GENOMIC DNA]</scope>
    <source>
        <strain evidence="1 2">FW-11</strain>
    </source>
</reference>
<dbReference type="InterPro" id="IPR018247">
    <property type="entry name" value="EF_Hand_1_Ca_BS"/>
</dbReference>
<dbReference type="Proteomes" id="UP000244162">
    <property type="component" value="Unassembled WGS sequence"/>
</dbReference>